<gene>
    <name evidence="9" type="ORF">GCM10009809_15150</name>
</gene>
<evidence type="ECO:0000256" key="2">
    <source>
        <dbReference type="ARBA" id="ARBA00012438"/>
    </source>
</evidence>
<comment type="catalytic activity">
    <reaction evidence="1">
        <text>ATP + protein L-histidine = ADP + protein N-phospho-L-histidine.</text>
        <dbReference type="EC" id="2.7.13.3"/>
    </reaction>
</comment>
<dbReference type="EMBL" id="BAAAPM010000003">
    <property type="protein sequence ID" value="GAA1720387.1"/>
    <property type="molecule type" value="Genomic_DNA"/>
</dbReference>
<dbReference type="Proteomes" id="UP001501138">
    <property type="component" value="Unassembled WGS sequence"/>
</dbReference>
<name>A0ABN2J9B0_9MICO</name>
<dbReference type="InterPro" id="IPR013655">
    <property type="entry name" value="PAS_fold_3"/>
</dbReference>
<dbReference type="Gene3D" id="2.10.70.100">
    <property type="match status" value="1"/>
</dbReference>
<keyword evidence="5" id="KW-0418">Kinase</keyword>
<accession>A0ABN2J9B0</accession>
<dbReference type="InterPro" id="IPR052162">
    <property type="entry name" value="Sensor_kinase/Photoreceptor"/>
</dbReference>
<organism evidence="9 10">
    <name type="scientific">Isoptericola hypogeus</name>
    <dbReference type="NCBI Taxonomy" id="300179"/>
    <lineage>
        <taxon>Bacteria</taxon>
        <taxon>Bacillati</taxon>
        <taxon>Actinomycetota</taxon>
        <taxon>Actinomycetes</taxon>
        <taxon>Micrococcales</taxon>
        <taxon>Promicromonosporaceae</taxon>
        <taxon>Isoptericola</taxon>
    </lineage>
</organism>
<dbReference type="Pfam" id="PF03861">
    <property type="entry name" value="ANTAR"/>
    <property type="match status" value="1"/>
</dbReference>
<evidence type="ECO:0000256" key="1">
    <source>
        <dbReference type="ARBA" id="ARBA00000085"/>
    </source>
</evidence>
<comment type="caution">
    <text evidence="9">The sequence shown here is derived from an EMBL/GenBank/DDBJ whole genome shotgun (WGS) entry which is preliminary data.</text>
</comment>
<dbReference type="InterPro" id="IPR036388">
    <property type="entry name" value="WH-like_DNA-bd_sf"/>
</dbReference>
<keyword evidence="3" id="KW-0597">Phosphoprotein</keyword>
<feature type="compositionally biased region" description="Low complexity" evidence="6">
    <location>
        <begin position="228"/>
        <end position="238"/>
    </location>
</feature>
<dbReference type="CDD" id="cd00130">
    <property type="entry name" value="PAS"/>
    <property type="match status" value="1"/>
</dbReference>
<dbReference type="PANTHER" id="PTHR43304:SF1">
    <property type="entry name" value="PAC DOMAIN-CONTAINING PROTEIN"/>
    <property type="match status" value="1"/>
</dbReference>
<evidence type="ECO:0000256" key="6">
    <source>
        <dbReference type="SAM" id="MobiDB-lite"/>
    </source>
</evidence>
<feature type="region of interest" description="Disordered" evidence="6">
    <location>
        <begin position="216"/>
        <end position="238"/>
    </location>
</feature>
<protein>
    <recommendedName>
        <fullName evidence="2">histidine kinase</fullName>
        <ecNumber evidence="2">2.7.13.3</ecNumber>
    </recommendedName>
</protein>
<dbReference type="Pfam" id="PF08447">
    <property type="entry name" value="PAS_3"/>
    <property type="match status" value="1"/>
</dbReference>
<dbReference type="EC" id="2.7.13.3" evidence="2"/>
<dbReference type="PROSITE" id="PS50921">
    <property type="entry name" value="ANTAR"/>
    <property type="match status" value="1"/>
</dbReference>
<evidence type="ECO:0000259" key="8">
    <source>
        <dbReference type="PROSITE" id="PS50921"/>
    </source>
</evidence>
<evidence type="ECO:0000256" key="3">
    <source>
        <dbReference type="ARBA" id="ARBA00022553"/>
    </source>
</evidence>
<evidence type="ECO:0000256" key="4">
    <source>
        <dbReference type="ARBA" id="ARBA00022679"/>
    </source>
</evidence>
<feature type="domain" description="PAS" evidence="7">
    <location>
        <begin position="37"/>
        <end position="82"/>
    </location>
</feature>
<keyword evidence="10" id="KW-1185">Reference proteome</keyword>
<dbReference type="SUPFAM" id="SSF55785">
    <property type="entry name" value="PYP-like sensor domain (PAS domain)"/>
    <property type="match status" value="1"/>
</dbReference>
<sequence length="238" mass="25754">MDKTQVSEEALEAALAPGSRPPVGRYRLDLANGEWAWSDEIFTMHGFAPGEIVPTTELMLSHKHPDDRARVDSVLKQAAATGQPFSSVHRIVDGHGEIRTLAVTGQGRKDPETGEVTELFGYFIDVTDANRELAQREATVSIQASAERRAAIEQAKGVLMVGLALEPDDAFDRLRVASNLSNVPVRELATWLVEWFARPGMTMFPSPEELTAFLDAPAPAPADDEAAAEAPRPADLAG</sequence>
<dbReference type="SMART" id="SM01012">
    <property type="entry name" value="ANTAR"/>
    <property type="match status" value="1"/>
</dbReference>
<keyword evidence="4" id="KW-0808">Transferase</keyword>
<dbReference type="PANTHER" id="PTHR43304">
    <property type="entry name" value="PHYTOCHROME-LIKE PROTEIN CPH1"/>
    <property type="match status" value="1"/>
</dbReference>
<dbReference type="InterPro" id="IPR035965">
    <property type="entry name" value="PAS-like_dom_sf"/>
</dbReference>
<dbReference type="Gene3D" id="3.30.450.20">
    <property type="entry name" value="PAS domain"/>
    <property type="match status" value="1"/>
</dbReference>
<dbReference type="Gene3D" id="1.10.10.10">
    <property type="entry name" value="Winged helix-like DNA-binding domain superfamily/Winged helix DNA-binding domain"/>
    <property type="match status" value="1"/>
</dbReference>
<evidence type="ECO:0000259" key="7">
    <source>
        <dbReference type="PROSITE" id="PS50112"/>
    </source>
</evidence>
<dbReference type="RefSeq" id="WP_344247228.1">
    <property type="nucleotide sequence ID" value="NZ_BAAAPM010000003.1"/>
</dbReference>
<dbReference type="InterPro" id="IPR005561">
    <property type="entry name" value="ANTAR"/>
</dbReference>
<dbReference type="InterPro" id="IPR000014">
    <property type="entry name" value="PAS"/>
</dbReference>
<feature type="domain" description="ANTAR" evidence="8">
    <location>
        <begin position="132"/>
        <end position="193"/>
    </location>
</feature>
<evidence type="ECO:0000313" key="10">
    <source>
        <dbReference type="Proteomes" id="UP001501138"/>
    </source>
</evidence>
<evidence type="ECO:0000256" key="5">
    <source>
        <dbReference type="ARBA" id="ARBA00022777"/>
    </source>
</evidence>
<evidence type="ECO:0000313" key="9">
    <source>
        <dbReference type="EMBL" id="GAA1720387.1"/>
    </source>
</evidence>
<dbReference type="PROSITE" id="PS50112">
    <property type="entry name" value="PAS"/>
    <property type="match status" value="1"/>
</dbReference>
<proteinExistence type="predicted"/>
<reference evidence="9 10" key="1">
    <citation type="journal article" date="2019" name="Int. J. Syst. Evol. Microbiol.">
        <title>The Global Catalogue of Microorganisms (GCM) 10K type strain sequencing project: providing services to taxonomists for standard genome sequencing and annotation.</title>
        <authorList>
            <consortium name="The Broad Institute Genomics Platform"/>
            <consortium name="The Broad Institute Genome Sequencing Center for Infectious Disease"/>
            <person name="Wu L."/>
            <person name="Ma J."/>
        </authorList>
    </citation>
    <scope>NUCLEOTIDE SEQUENCE [LARGE SCALE GENOMIC DNA]</scope>
    <source>
        <strain evidence="9 10">JCM 15589</strain>
    </source>
</reference>